<protein>
    <recommendedName>
        <fullName evidence="3">PE-PGRS family protein PE_PGRS30</fullName>
    </recommendedName>
</protein>
<sequence length="321" mass="32298">MQPALNLAAGDGVVALGAPRSTARLRPYLAAGVALAGASLIAIGPAAPTMAGMQERAVELASAADLIASVPNPVTEWLNVFSGAFTNVTQIGQEILADPLPILTQVLHNQIGFADTLVTNGQSIAGTLGEFLVQSLPQALQALVSGIASGDISDAVSNFNSDLLLGLLPVAFPLQTILGIPQEMAQNLTNALGTLPGVGLSALLAPVGVLFGTTQALADSAQSVVDAFGAGQPLAAFTDLLNIPAVVTGALLNGYSTEFVDYTGLLSSGASVAGSGILYDFLVQFPQEIAQALGASSADALDPTSMVADLGSLIASIFTAF</sequence>
<gene>
    <name evidence="1" type="ORF">BKN37_18280</name>
</gene>
<dbReference type="RefSeq" id="WP_071028403.1">
    <property type="nucleotide sequence ID" value="NZ_MLQM01000113.1"/>
</dbReference>
<reference evidence="1 2" key="1">
    <citation type="submission" date="2016-10" db="EMBL/GenBank/DDBJ databases">
        <title>Genome sequence of Mycobacterium talmonii.</title>
        <authorList>
            <person name="Greninger A.L."/>
            <person name="Elliott B."/>
            <person name="Vasireddy S."/>
            <person name="Vasireddy R."/>
        </authorList>
    </citation>
    <scope>NUCLEOTIDE SEQUENCE [LARGE SCALE GENOMIC DNA]</scope>
    <source>
        <strain evidence="2">NE-TNMC-100812</strain>
    </source>
</reference>
<dbReference type="EMBL" id="MLQM01000113">
    <property type="protein sequence ID" value="OHV00241.1"/>
    <property type="molecule type" value="Genomic_DNA"/>
</dbReference>
<evidence type="ECO:0000313" key="1">
    <source>
        <dbReference type="EMBL" id="OHV00241.1"/>
    </source>
</evidence>
<comment type="caution">
    <text evidence="1">The sequence shown here is derived from an EMBL/GenBank/DDBJ whole genome shotgun (WGS) entry which is preliminary data.</text>
</comment>
<organism evidence="1 2">
    <name type="scientific">Mycobacterium talmoniae</name>
    <dbReference type="NCBI Taxonomy" id="1858794"/>
    <lineage>
        <taxon>Bacteria</taxon>
        <taxon>Bacillati</taxon>
        <taxon>Actinomycetota</taxon>
        <taxon>Actinomycetes</taxon>
        <taxon>Mycobacteriales</taxon>
        <taxon>Mycobacteriaceae</taxon>
        <taxon>Mycobacterium</taxon>
    </lineage>
</organism>
<evidence type="ECO:0008006" key="3">
    <source>
        <dbReference type="Google" id="ProtNLM"/>
    </source>
</evidence>
<dbReference type="Proteomes" id="UP000179734">
    <property type="component" value="Unassembled WGS sequence"/>
</dbReference>
<accession>A0A1S1NEF4</accession>
<proteinExistence type="predicted"/>
<keyword evidence="2" id="KW-1185">Reference proteome</keyword>
<name>A0A1S1NEF4_9MYCO</name>
<evidence type="ECO:0000313" key="2">
    <source>
        <dbReference type="Proteomes" id="UP000179734"/>
    </source>
</evidence>
<dbReference type="AlphaFoldDB" id="A0A1S1NEF4"/>